<proteinExistence type="predicted"/>
<evidence type="ECO:0000313" key="1">
    <source>
        <dbReference type="EMBL" id="KAK3167392.1"/>
    </source>
</evidence>
<reference evidence="1" key="1">
    <citation type="submission" date="2022-11" db="EMBL/GenBank/DDBJ databases">
        <title>Chromosomal genome sequence assembly and mating type (MAT) locus characterization of the leprose asexual lichenized fungus Lepraria neglecta (Nyl.) Erichsen.</title>
        <authorList>
            <person name="Allen J.L."/>
            <person name="Pfeffer B."/>
        </authorList>
    </citation>
    <scope>NUCLEOTIDE SEQUENCE</scope>
    <source>
        <strain evidence="1">Allen 5258</strain>
    </source>
</reference>
<sequence>MATPTTWEEVCERIYAQTLFHQNPDTAEAFAETEFQRYKNQHAFMNGKNITAKATPKDLWDIIDKIPQTGARQEENNQFCAILARGNFDLVPLGRVYGTHMLWLIPGNGALPEAELNDPEPDLPYASTQCETISYPDGYPSEGELQLKGAPGEDEEKLRRFIVLGWVVQGDEKRCRKTGHALVVDLEPGRDRNSWIVLAYHWPNDGEPSWDGECENYASETVELNSSYAEGVLPGDRNRTPVGKIKSLDNSIKRSVLRHFGRDFQFTIVRRGSTRGYIRSPRGPGLAHVMSWYLDSKTKKEVCFTKEGREYVRFNLETLKIPYCKRATESFNGEDGLHGTICDGGYITLQQRQLLAQQAAQEARMGASSQQPYPKADVRS</sequence>
<organism evidence="1 2">
    <name type="scientific">Lepraria neglecta</name>
    <dbReference type="NCBI Taxonomy" id="209136"/>
    <lineage>
        <taxon>Eukaryota</taxon>
        <taxon>Fungi</taxon>
        <taxon>Dikarya</taxon>
        <taxon>Ascomycota</taxon>
        <taxon>Pezizomycotina</taxon>
        <taxon>Lecanoromycetes</taxon>
        <taxon>OSLEUM clade</taxon>
        <taxon>Lecanoromycetidae</taxon>
        <taxon>Lecanorales</taxon>
        <taxon>Lecanorineae</taxon>
        <taxon>Stereocaulaceae</taxon>
        <taxon>Lepraria</taxon>
    </lineage>
</organism>
<dbReference type="AlphaFoldDB" id="A0AAD9Z000"/>
<dbReference type="EMBL" id="JASNWA010000011">
    <property type="protein sequence ID" value="KAK3167392.1"/>
    <property type="molecule type" value="Genomic_DNA"/>
</dbReference>
<dbReference type="Proteomes" id="UP001276659">
    <property type="component" value="Unassembled WGS sequence"/>
</dbReference>
<keyword evidence="2" id="KW-1185">Reference proteome</keyword>
<evidence type="ECO:0000313" key="2">
    <source>
        <dbReference type="Proteomes" id="UP001276659"/>
    </source>
</evidence>
<name>A0AAD9Z000_9LECA</name>
<gene>
    <name evidence="1" type="ORF">OEA41_010519</name>
</gene>
<protein>
    <submittedName>
        <fullName evidence="1">Uncharacterized protein</fullName>
    </submittedName>
</protein>
<accession>A0AAD9Z000</accession>
<comment type="caution">
    <text evidence="1">The sequence shown here is derived from an EMBL/GenBank/DDBJ whole genome shotgun (WGS) entry which is preliminary data.</text>
</comment>